<dbReference type="InterPro" id="IPR004472">
    <property type="entry name" value="DTB_synth_BioD"/>
</dbReference>
<keyword evidence="2 9" id="KW-0436">Ligase</keyword>
<comment type="catalytic activity">
    <reaction evidence="8">
        <text>(7R,8S)-8-amino-7-(carboxyamino)nonanoate + ATP = (4R,5S)-dethiobiotin + ADP + phosphate + H(+)</text>
        <dbReference type="Rhea" id="RHEA:63684"/>
        <dbReference type="ChEBI" id="CHEBI:15378"/>
        <dbReference type="ChEBI" id="CHEBI:30616"/>
        <dbReference type="ChEBI" id="CHEBI:43474"/>
        <dbReference type="ChEBI" id="CHEBI:149470"/>
        <dbReference type="ChEBI" id="CHEBI:149473"/>
        <dbReference type="ChEBI" id="CHEBI:456216"/>
    </reaction>
</comment>
<keyword evidence="4 9" id="KW-0547">Nucleotide-binding</keyword>
<keyword evidence="6 9" id="KW-0067">ATP-binding</keyword>
<comment type="function">
    <text evidence="9">Catalyzes a mechanistically unusual reaction, the ATP-dependent insertion of CO2 between the N7 and N8 nitrogen atoms of 7,8-diaminopelargonic acid (DAPA, also called 7,8-diammoniononanoate) to form a ureido ring.</text>
</comment>
<name>A0A246JUU0_9SPHN</name>
<evidence type="ECO:0000256" key="8">
    <source>
        <dbReference type="ARBA" id="ARBA00047386"/>
    </source>
</evidence>
<feature type="binding site" evidence="9">
    <location>
        <position position="157"/>
    </location>
    <ligand>
        <name>Mg(2+)</name>
        <dbReference type="ChEBI" id="CHEBI:18420"/>
    </ligand>
</feature>
<keyword evidence="7 9" id="KW-0460">Magnesium</keyword>
<feature type="binding site" evidence="9">
    <location>
        <position position="36"/>
    </location>
    <ligand>
        <name>substrate</name>
    </ligand>
</feature>
<comment type="similarity">
    <text evidence="9">Belongs to the dethiobiotin synthetase family.</text>
</comment>
<dbReference type="UniPathway" id="UPA00078">
    <property type="reaction ID" value="UER00161"/>
</dbReference>
<dbReference type="AlphaFoldDB" id="A0A246JUU0"/>
<evidence type="ECO:0000313" key="11">
    <source>
        <dbReference type="EMBL" id="OWQ96840.1"/>
    </source>
</evidence>
<dbReference type="Pfam" id="PF13500">
    <property type="entry name" value="AAA_26"/>
    <property type="match status" value="2"/>
</dbReference>
<feature type="active site" evidence="9">
    <location>
        <position position="32"/>
    </location>
</feature>
<dbReference type="GO" id="GO:0000287">
    <property type="term" value="F:magnesium ion binding"/>
    <property type="evidence" value="ECO:0007669"/>
    <property type="project" value="UniProtKB-UniRule"/>
</dbReference>
<protein>
    <recommendedName>
        <fullName evidence="9">ATP-dependent dethiobiotin synthetase BioD</fullName>
        <ecNumber evidence="9">6.3.3.3</ecNumber>
    </recommendedName>
    <alternativeName>
        <fullName evidence="9">DTB synthetase</fullName>
        <shortName evidence="9">DTBS</shortName>
    </alternativeName>
    <alternativeName>
        <fullName evidence="9">Dethiobiotin synthase</fullName>
    </alternativeName>
</protein>
<dbReference type="PANTHER" id="PTHR43210">
    <property type="entry name" value="DETHIOBIOTIN SYNTHETASE"/>
    <property type="match status" value="1"/>
</dbReference>
<comment type="catalytic activity">
    <reaction evidence="9">
        <text>(7R,8S)-7,8-diammoniononanoate + CO2 + ATP = (4R,5S)-dethiobiotin + ADP + phosphate + 3 H(+)</text>
        <dbReference type="Rhea" id="RHEA:15805"/>
        <dbReference type="ChEBI" id="CHEBI:15378"/>
        <dbReference type="ChEBI" id="CHEBI:16526"/>
        <dbReference type="ChEBI" id="CHEBI:30616"/>
        <dbReference type="ChEBI" id="CHEBI:43474"/>
        <dbReference type="ChEBI" id="CHEBI:149469"/>
        <dbReference type="ChEBI" id="CHEBI:149473"/>
        <dbReference type="ChEBI" id="CHEBI:456216"/>
        <dbReference type="EC" id="6.3.3.3"/>
    </reaction>
</comment>
<dbReference type="EMBL" id="NISK01000002">
    <property type="protein sequence ID" value="OWQ96840.1"/>
    <property type="molecule type" value="Genomic_DNA"/>
</dbReference>
<keyword evidence="12" id="KW-1185">Reference proteome</keyword>
<evidence type="ECO:0000256" key="4">
    <source>
        <dbReference type="ARBA" id="ARBA00022741"/>
    </source>
</evidence>
<evidence type="ECO:0000256" key="5">
    <source>
        <dbReference type="ARBA" id="ARBA00022756"/>
    </source>
</evidence>
<evidence type="ECO:0000256" key="7">
    <source>
        <dbReference type="ARBA" id="ARBA00022842"/>
    </source>
</evidence>
<reference evidence="11 12" key="1">
    <citation type="journal article" date="2010" name="Int. J. Syst. Evol. Microbiol.">
        <title>Sphingopyxis bauzanensis sp. nov., a psychrophilic bacterium isolated from soil.</title>
        <authorList>
            <person name="Zhang D.C."/>
            <person name="Liu H.C."/>
            <person name="Xin Y.H."/>
            <person name="Zhou Y.G."/>
            <person name="Schinner F."/>
            <person name="Margesin R."/>
        </authorList>
    </citation>
    <scope>NUCLEOTIDE SEQUENCE [LARGE SCALE GENOMIC DNA]</scope>
    <source>
        <strain evidence="11 12">DSM 22271</strain>
    </source>
</reference>
<evidence type="ECO:0000256" key="6">
    <source>
        <dbReference type="ARBA" id="ARBA00022840"/>
    </source>
</evidence>
<evidence type="ECO:0000313" key="12">
    <source>
        <dbReference type="Proteomes" id="UP000197361"/>
    </source>
</evidence>
<dbReference type="GO" id="GO:0005524">
    <property type="term" value="F:ATP binding"/>
    <property type="evidence" value="ECO:0007669"/>
    <property type="project" value="UniProtKB-UniRule"/>
</dbReference>
<comment type="pathway">
    <text evidence="9">Cofactor biosynthesis; biotin biosynthesis; biotin from 7,8-diaminononanoate: step 1/2.</text>
</comment>
<comment type="subcellular location">
    <subcellularLocation>
        <location evidence="9">Cytoplasm</location>
    </subcellularLocation>
</comment>
<feature type="compositionally biased region" description="Low complexity" evidence="10">
    <location>
        <begin position="64"/>
        <end position="89"/>
    </location>
</feature>
<evidence type="ECO:0000256" key="3">
    <source>
        <dbReference type="ARBA" id="ARBA00022723"/>
    </source>
</evidence>
<keyword evidence="5 9" id="KW-0093">Biotin biosynthesis</keyword>
<feature type="binding site" evidence="9">
    <location>
        <begin position="12"/>
        <end position="17"/>
    </location>
    <ligand>
        <name>ATP</name>
        <dbReference type="ChEBI" id="CHEBI:30616"/>
    </ligand>
</feature>
<dbReference type="EC" id="6.3.3.3" evidence="9"/>
<dbReference type="PIRSF" id="PIRSF006755">
    <property type="entry name" value="DTB_synth"/>
    <property type="match status" value="1"/>
</dbReference>
<feature type="binding site" evidence="9">
    <location>
        <begin position="241"/>
        <end position="243"/>
    </location>
    <ligand>
        <name>ATP</name>
        <dbReference type="ChEBI" id="CHEBI:30616"/>
    </ligand>
</feature>
<feature type="binding site" evidence="9">
    <location>
        <position position="16"/>
    </location>
    <ligand>
        <name>Mg(2+)</name>
        <dbReference type="ChEBI" id="CHEBI:18420"/>
    </ligand>
</feature>
<dbReference type="RefSeq" id="WP_088440696.1">
    <property type="nucleotide sequence ID" value="NZ_BMMC01000031.1"/>
</dbReference>
<proteinExistence type="inferred from homology"/>
<feature type="binding site" evidence="9">
    <location>
        <begin position="157"/>
        <end position="160"/>
    </location>
    <ligand>
        <name>ATP</name>
        <dbReference type="ChEBI" id="CHEBI:30616"/>
    </ligand>
</feature>
<evidence type="ECO:0000256" key="10">
    <source>
        <dbReference type="SAM" id="MobiDB-lite"/>
    </source>
</evidence>
<dbReference type="Gene3D" id="3.40.50.300">
    <property type="entry name" value="P-loop containing nucleotide triphosphate hydrolases"/>
    <property type="match status" value="1"/>
</dbReference>
<dbReference type="PANTHER" id="PTHR43210:SF2">
    <property type="entry name" value="ATP-DEPENDENT DETHIOBIOTIN SYNTHETASE BIOD 2"/>
    <property type="match status" value="1"/>
</dbReference>
<accession>A0A246JUU0</accession>
<evidence type="ECO:0000256" key="9">
    <source>
        <dbReference type="HAMAP-Rule" id="MF_00336"/>
    </source>
</evidence>
<sequence>MTRFVVTGTDTGIGKTIFAAALAGATGAPYWKPVQSGLEDETDSETVARLLPVQSMGEAQRARSACGTASEASGGGATTSPQSPSVSPAPAAQFTLSACKAGEEGCHLPTASPQGGSILPEAYRLNTPASPHIAAEIDGVTIDVAALAPPPGDLIVEGAGGALVPVTRTTLYADLFARWQIPVIICARTALGTINHSLMTIEALRARGVPIHGLAFLGDAVEDSEAIISQLSGVRRLGRLPILDALTPDNLAAAFNANFNVADFN</sequence>
<dbReference type="Proteomes" id="UP000197361">
    <property type="component" value="Unassembled WGS sequence"/>
</dbReference>
<dbReference type="GO" id="GO:0009102">
    <property type="term" value="P:biotin biosynthetic process"/>
    <property type="evidence" value="ECO:0007669"/>
    <property type="project" value="UniProtKB-UniRule"/>
</dbReference>
<dbReference type="InterPro" id="IPR027417">
    <property type="entry name" value="P-loop_NTPase"/>
</dbReference>
<comment type="caution">
    <text evidence="11">The sequence shown here is derived from an EMBL/GenBank/DDBJ whole genome shotgun (WGS) entry which is preliminary data.</text>
</comment>
<dbReference type="SUPFAM" id="SSF52540">
    <property type="entry name" value="P-loop containing nucleoside triphosphate hydrolases"/>
    <property type="match status" value="1"/>
</dbReference>
<gene>
    <name evidence="9" type="primary">bioD</name>
    <name evidence="11" type="ORF">CDQ92_06875</name>
</gene>
<feature type="region of interest" description="Disordered" evidence="10">
    <location>
        <begin position="59"/>
        <end position="89"/>
    </location>
</feature>
<organism evidence="11 12">
    <name type="scientific">Sphingopyxis bauzanensis</name>
    <dbReference type="NCBI Taxonomy" id="651663"/>
    <lineage>
        <taxon>Bacteria</taxon>
        <taxon>Pseudomonadati</taxon>
        <taxon>Pseudomonadota</taxon>
        <taxon>Alphaproteobacteria</taxon>
        <taxon>Sphingomonadales</taxon>
        <taxon>Sphingomonadaceae</taxon>
        <taxon>Sphingopyxis</taxon>
    </lineage>
</organism>
<comment type="cofactor">
    <cofactor evidence="9">
        <name>Mg(2+)</name>
        <dbReference type="ChEBI" id="CHEBI:18420"/>
    </cofactor>
</comment>
<dbReference type="CDD" id="cd03109">
    <property type="entry name" value="DTBS"/>
    <property type="match status" value="1"/>
</dbReference>
<comment type="subunit">
    <text evidence="9">Homodimer.</text>
</comment>
<evidence type="ECO:0000256" key="2">
    <source>
        <dbReference type="ARBA" id="ARBA00022598"/>
    </source>
</evidence>
<comment type="caution">
    <text evidence="9">Lacks conserved residue(s) required for the propagation of feature annotation.</text>
</comment>
<dbReference type="GO" id="GO:0005829">
    <property type="term" value="C:cytosol"/>
    <property type="evidence" value="ECO:0007669"/>
    <property type="project" value="TreeGrafter"/>
</dbReference>
<dbReference type="GO" id="GO:0004141">
    <property type="term" value="F:dethiobiotin synthase activity"/>
    <property type="evidence" value="ECO:0007669"/>
    <property type="project" value="UniProtKB-UniRule"/>
</dbReference>
<evidence type="ECO:0000256" key="1">
    <source>
        <dbReference type="ARBA" id="ARBA00022490"/>
    </source>
</evidence>
<keyword evidence="1 9" id="KW-0963">Cytoplasm</keyword>
<dbReference type="HAMAP" id="MF_00336">
    <property type="entry name" value="BioD"/>
    <property type="match status" value="1"/>
</dbReference>
<keyword evidence="3 9" id="KW-0479">Metal-binding</keyword>